<protein>
    <submittedName>
        <fullName evidence="2">Uncharacterized protein</fullName>
    </submittedName>
</protein>
<evidence type="ECO:0000313" key="1">
    <source>
        <dbReference type="Proteomes" id="UP000887576"/>
    </source>
</evidence>
<name>A0AC34QKE4_9BILA</name>
<dbReference type="WBParaSite" id="JU765_v2.g17114.t1">
    <property type="protein sequence ID" value="JU765_v2.g17114.t1"/>
    <property type="gene ID" value="JU765_v2.g17114"/>
</dbReference>
<dbReference type="Proteomes" id="UP000887576">
    <property type="component" value="Unplaced"/>
</dbReference>
<sequence length="520" mass="58711">MAESQPPSRTVLTASMQTLFASVLQALWIGFDSFYFVFYCHEIFNDVLLTIAITSFEAAVFLGTVFTLIIKEKINLWLSLFGFSAMKVFFQISLVLSYVKEASIVILAMLGFCIGVIFANLIVLSTKKMASQYGNLLVSIIYACSAGGIFISSILLEKVDIEVPIHPRTKIPLPMFPNNATTLSNMHVHSRYPPVIVLIISAVFQGSSLYPFYSLWKTKIEQPTEDEYQDINNDNSKLYRKILFLCCVMGFFVNALFTTYPYFLFAYNHGESVHIYFTIFCVAFLFGRIVFTAVCRHNEHNIILSLSFVLCGISICFYSFQDARIISSGVYGFGLSMINPVLTIYIGQITQLNVHVLLCACNFGPLLFPLPLTLLLNNFGPQLFTSVNFLILLITVFFFVWLLNVQSKMDKPEGENAAKIWRFFRGEGAFKRTKSLRKFIGSIRGSIRGRRYRRMQGTGSPINGPANLSPQVETRRLSPNRLSPYSHGVPTYRSIQNRQKNKIEIEDESSSTATISTPTN</sequence>
<accession>A0AC34QKE4</accession>
<organism evidence="1 2">
    <name type="scientific">Panagrolaimus sp. JU765</name>
    <dbReference type="NCBI Taxonomy" id="591449"/>
    <lineage>
        <taxon>Eukaryota</taxon>
        <taxon>Metazoa</taxon>
        <taxon>Ecdysozoa</taxon>
        <taxon>Nematoda</taxon>
        <taxon>Chromadorea</taxon>
        <taxon>Rhabditida</taxon>
        <taxon>Tylenchina</taxon>
        <taxon>Panagrolaimomorpha</taxon>
        <taxon>Panagrolaimoidea</taxon>
        <taxon>Panagrolaimidae</taxon>
        <taxon>Panagrolaimus</taxon>
    </lineage>
</organism>
<proteinExistence type="predicted"/>
<evidence type="ECO:0000313" key="2">
    <source>
        <dbReference type="WBParaSite" id="JU765_v2.g17114.t1"/>
    </source>
</evidence>
<reference evidence="2" key="1">
    <citation type="submission" date="2022-11" db="UniProtKB">
        <authorList>
            <consortium name="WormBaseParasite"/>
        </authorList>
    </citation>
    <scope>IDENTIFICATION</scope>
</reference>